<keyword evidence="3" id="KW-1133">Transmembrane helix</keyword>
<feature type="region of interest" description="Disordered" evidence="2">
    <location>
        <begin position="156"/>
        <end position="199"/>
    </location>
</feature>
<keyword evidence="3" id="KW-0472">Membrane</keyword>
<feature type="transmembrane region" description="Helical" evidence="3">
    <location>
        <begin position="6"/>
        <end position="30"/>
    </location>
</feature>
<accession>A0A2Z2P068</accession>
<feature type="coiled-coil region" evidence="1">
    <location>
        <begin position="93"/>
        <end position="120"/>
    </location>
</feature>
<proteinExistence type="predicted"/>
<protein>
    <submittedName>
        <fullName evidence="4">Uncharacterized protein</fullName>
    </submittedName>
</protein>
<keyword evidence="5" id="KW-1185">Reference proteome</keyword>
<feature type="compositionally biased region" description="Polar residues" evidence="2">
    <location>
        <begin position="177"/>
        <end position="191"/>
    </location>
</feature>
<evidence type="ECO:0000313" key="5">
    <source>
        <dbReference type="Proteomes" id="UP000250079"/>
    </source>
</evidence>
<organism evidence="4 5">
    <name type="scientific">Granulosicoccus antarcticus IMCC3135</name>
    <dbReference type="NCBI Taxonomy" id="1192854"/>
    <lineage>
        <taxon>Bacteria</taxon>
        <taxon>Pseudomonadati</taxon>
        <taxon>Pseudomonadota</taxon>
        <taxon>Gammaproteobacteria</taxon>
        <taxon>Chromatiales</taxon>
        <taxon>Granulosicoccaceae</taxon>
        <taxon>Granulosicoccus</taxon>
    </lineage>
</organism>
<sequence>MMVDTPISLLIYLVGATLLGAFMGYCIAVLRTKGRAGRAINGMRSELARKQTTAETELLSVQAMLADQRGTQVRATEQAHKALKREAALELHSQLQAQRIQTLESQVSSYEEQQIRLKRDFASYKSNKSRELELAKNKPDAWSGINELPVLQKRIVEPVAKRGTQSPAPRSRADGSSRVSPRNPNGLSSPLSRELDIPALAESELPDSVDELKFELADLDASGEQSRG</sequence>
<dbReference type="AlphaFoldDB" id="A0A2Z2P068"/>
<evidence type="ECO:0000313" key="4">
    <source>
        <dbReference type="EMBL" id="ASJ75631.1"/>
    </source>
</evidence>
<gene>
    <name evidence="4" type="ORF">IMCC3135_27890</name>
</gene>
<keyword evidence="1" id="KW-0175">Coiled coil</keyword>
<dbReference type="RefSeq" id="WP_088920526.1">
    <property type="nucleotide sequence ID" value="NZ_CP018632.1"/>
</dbReference>
<evidence type="ECO:0000256" key="1">
    <source>
        <dbReference type="SAM" id="Coils"/>
    </source>
</evidence>
<dbReference type="EMBL" id="CP018632">
    <property type="protein sequence ID" value="ASJ75631.1"/>
    <property type="molecule type" value="Genomic_DNA"/>
</dbReference>
<reference evidence="4 5" key="1">
    <citation type="submission" date="2016-12" db="EMBL/GenBank/DDBJ databases">
        <authorList>
            <person name="Song W.-J."/>
            <person name="Kurnit D.M."/>
        </authorList>
    </citation>
    <scope>NUCLEOTIDE SEQUENCE [LARGE SCALE GENOMIC DNA]</scope>
    <source>
        <strain evidence="4 5">IMCC3135</strain>
    </source>
</reference>
<dbReference type="KEGG" id="gai:IMCC3135_27890"/>
<evidence type="ECO:0000256" key="2">
    <source>
        <dbReference type="SAM" id="MobiDB-lite"/>
    </source>
</evidence>
<dbReference type="Proteomes" id="UP000250079">
    <property type="component" value="Chromosome"/>
</dbReference>
<keyword evidence="3" id="KW-0812">Transmembrane</keyword>
<name>A0A2Z2P068_9GAMM</name>
<evidence type="ECO:0000256" key="3">
    <source>
        <dbReference type="SAM" id="Phobius"/>
    </source>
</evidence>